<evidence type="ECO:0000313" key="2">
    <source>
        <dbReference type="EMBL" id="KAJ8884348.1"/>
    </source>
</evidence>
<gene>
    <name evidence="2" type="ORF">PR048_016205</name>
</gene>
<evidence type="ECO:0000256" key="1">
    <source>
        <dbReference type="SAM" id="MobiDB-lite"/>
    </source>
</evidence>
<accession>A0ABQ9HK75</accession>
<reference evidence="2 3" key="1">
    <citation type="submission" date="2023-02" db="EMBL/GenBank/DDBJ databases">
        <title>LHISI_Scaffold_Assembly.</title>
        <authorList>
            <person name="Stuart O.P."/>
            <person name="Cleave R."/>
            <person name="Magrath M.J.L."/>
            <person name="Mikheyev A.S."/>
        </authorList>
    </citation>
    <scope>NUCLEOTIDE SEQUENCE [LARGE SCALE GENOMIC DNA]</scope>
    <source>
        <strain evidence="2">Daus_M_001</strain>
        <tissue evidence="2">Leg muscle</tissue>
    </source>
</reference>
<comment type="caution">
    <text evidence="2">The sequence shown here is derived from an EMBL/GenBank/DDBJ whole genome shotgun (WGS) entry which is preliminary data.</text>
</comment>
<sequence length="311" mass="35020">MKVRNKREILEKTRRTVVSFPHAKMREPIGSIPSGVAPRILASRMWESCRTMPLARGFSHGSPVFPAFAFQNSSILISLQSHRLPRSRCLESDEALEVRVSFARIAPSLLDQGRGVPTHVYLTLKSRPNISIQQLRFSSVKRCLSGTHRIAGNHDVFGGQDVVHWWRVDFQCRGSPHLHMAVLVRDRPESIQTIDRVFLCEILLGDSDLRPWGTRGGKGKEVIGTHASGTGAASSERRRPEKSAARRYLGRRPFAGCRGTEGEENNTEERSPLERSPQCVLVGGRPRLYAMRLLEVGRHRHAVCHRLFTVK</sequence>
<dbReference type="EMBL" id="JARBHB010000005">
    <property type="protein sequence ID" value="KAJ8884348.1"/>
    <property type="molecule type" value="Genomic_DNA"/>
</dbReference>
<name>A0ABQ9HK75_9NEOP</name>
<dbReference type="Proteomes" id="UP001159363">
    <property type="component" value="Chromosome 4"/>
</dbReference>
<evidence type="ECO:0000313" key="3">
    <source>
        <dbReference type="Proteomes" id="UP001159363"/>
    </source>
</evidence>
<feature type="compositionally biased region" description="Basic and acidic residues" evidence="1">
    <location>
        <begin position="235"/>
        <end position="244"/>
    </location>
</feature>
<organism evidence="2 3">
    <name type="scientific">Dryococelus australis</name>
    <dbReference type="NCBI Taxonomy" id="614101"/>
    <lineage>
        <taxon>Eukaryota</taxon>
        <taxon>Metazoa</taxon>
        <taxon>Ecdysozoa</taxon>
        <taxon>Arthropoda</taxon>
        <taxon>Hexapoda</taxon>
        <taxon>Insecta</taxon>
        <taxon>Pterygota</taxon>
        <taxon>Neoptera</taxon>
        <taxon>Polyneoptera</taxon>
        <taxon>Phasmatodea</taxon>
        <taxon>Verophasmatodea</taxon>
        <taxon>Anareolatae</taxon>
        <taxon>Phasmatidae</taxon>
        <taxon>Eurycanthinae</taxon>
        <taxon>Dryococelus</taxon>
    </lineage>
</organism>
<feature type="region of interest" description="Disordered" evidence="1">
    <location>
        <begin position="215"/>
        <end position="276"/>
    </location>
</feature>
<proteinExistence type="predicted"/>
<protein>
    <submittedName>
        <fullName evidence="2">Uncharacterized protein</fullName>
    </submittedName>
</protein>
<keyword evidence="3" id="KW-1185">Reference proteome</keyword>